<dbReference type="Pfam" id="PF21999">
    <property type="entry name" value="IMS_HHH_1"/>
    <property type="match status" value="1"/>
</dbReference>
<keyword evidence="5 15" id="KW-0808">Transferase</keyword>
<dbReference type="InterPro" id="IPR043502">
    <property type="entry name" value="DNA/RNA_pol_sf"/>
</dbReference>
<dbReference type="InterPro" id="IPR036775">
    <property type="entry name" value="DNA_pol_Y-fam_lit_finger_sf"/>
</dbReference>
<proteinExistence type="inferred from homology"/>
<dbReference type="InterPro" id="IPR053848">
    <property type="entry name" value="IMS_HHH_1"/>
</dbReference>
<comment type="catalytic activity">
    <reaction evidence="14 15">
        <text>DNA(n) + a 2'-deoxyribonucleoside 5'-triphosphate = DNA(n+1) + diphosphate</text>
        <dbReference type="Rhea" id="RHEA:22508"/>
        <dbReference type="Rhea" id="RHEA-COMP:17339"/>
        <dbReference type="Rhea" id="RHEA-COMP:17340"/>
        <dbReference type="ChEBI" id="CHEBI:33019"/>
        <dbReference type="ChEBI" id="CHEBI:61560"/>
        <dbReference type="ChEBI" id="CHEBI:173112"/>
        <dbReference type="EC" id="2.7.7.7"/>
    </reaction>
</comment>
<accession>A0A0R2S711</accession>
<dbReference type="PANTHER" id="PTHR11076:SF33">
    <property type="entry name" value="DNA POLYMERASE KAPPA"/>
    <property type="match status" value="1"/>
</dbReference>
<comment type="cofactor">
    <cofactor evidence="15">
        <name>Mg(2+)</name>
        <dbReference type="ChEBI" id="CHEBI:18420"/>
    </cofactor>
    <text evidence="15">Binds 2 magnesium ions per subunit.</text>
</comment>
<evidence type="ECO:0000256" key="11">
    <source>
        <dbReference type="ARBA" id="ARBA00022932"/>
    </source>
</evidence>
<dbReference type="GO" id="GO:0006281">
    <property type="term" value="P:DNA repair"/>
    <property type="evidence" value="ECO:0007669"/>
    <property type="project" value="UniProtKB-UniRule"/>
</dbReference>
<keyword evidence="13 15" id="KW-0234">DNA repair</keyword>
<keyword evidence="11 15" id="KW-0239">DNA-directed DNA polymerase</keyword>
<dbReference type="Proteomes" id="UP000051934">
    <property type="component" value="Unassembled WGS sequence"/>
</dbReference>
<dbReference type="InterPro" id="IPR022880">
    <property type="entry name" value="DNApol_IV"/>
</dbReference>
<evidence type="ECO:0000256" key="14">
    <source>
        <dbReference type="ARBA" id="ARBA00049244"/>
    </source>
</evidence>
<feature type="active site" evidence="15">
    <location>
        <position position="119"/>
    </location>
</feature>
<dbReference type="HAMAP" id="MF_01113">
    <property type="entry name" value="DNApol_IV"/>
    <property type="match status" value="1"/>
</dbReference>
<comment type="function">
    <text evidence="15">Poorly processive, error-prone DNA polymerase involved in untargeted mutagenesis. Copies undamaged DNA at stalled replication forks, which arise in vivo from mismatched or misaligned primer ends. These misaligned primers can be extended by PolIV. Exhibits no 3'-5' exonuclease (proofreading) activity. May be involved in translesional synthesis, in conjunction with the beta clamp from PolIII.</text>
</comment>
<dbReference type="SUPFAM" id="SSF56672">
    <property type="entry name" value="DNA/RNA polymerases"/>
    <property type="match status" value="1"/>
</dbReference>
<dbReference type="InterPro" id="IPR001126">
    <property type="entry name" value="UmuC"/>
</dbReference>
<evidence type="ECO:0000313" key="17">
    <source>
        <dbReference type="EMBL" id="KRO70660.1"/>
    </source>
</evidence>
<gene>
    <name evidence="15" type="primary">dinB</name>
    <name evidence="17" type="ORF">ABR69_06490</name>
</gene>
<keyword evidence="12 15" id="KW-0238">DNA-binding</keyword>
<dbReference type="CDD" id="cd03586">
    <property type="entry name" value="PolY_Pol_IV_kappa"/>
    <property type="match status" value="1"/>
</dbReference>
<evidence type="ECO:0000256" key="10">
    <source>
        <dbReference type="ARBA" id="ARBA00022842"/>
    </source>
</evidence>
<dbReference type="NCBIfam" id="NF002677">
    <property type="entry name" value="PRK02406.1"/>
    <property type="match status" value="1"/>
</dbReference>
<dbReference type="Gene3D" id="3.40.1170.60">
    <property type="match status" value="1"/>
</dbReference>
<dbReference type="SUPFAM" id="SSF100879">
    <property type="entry name" value="Lesion bypass DNA polymerase (Y-family), little finger domain"/>
    <property type="match status" value="1"/>
</dbReference>
<dbReference type="GO" id="GO:0042276">
    <property type="term" value="P:error-prone translesion synthesis"/>
    <property type="evidence" value="ECO:0007669"/>
    <property type="project" value="TreeGrafter"/>
</dbReference>
<keyword evidence="9 15" id="KW-0227">DNA damage</keyword>
<comment type="subcellular location">
    <subcellularLocation>
        <location evidence="1 15">Cytoplasm</location>
    </subcellularLocation>
</comment>
<evidence type="ECO:0000256" key="4">
    <source>
        <dbReference type="ARBA" id="ARBA00022490"/>
    </source>
</evidence>
<feature type="site" description="Substrate discrimination" evidence="15">
    <location>
        <position position="28"/>
    </location>
</feature>
<feature type="binding site" evidence="15">
    <location>
        <position position="23"/>
    </location>
    <ligand>
        <name>Mg(2+)</name>
        <dbReference type="ChEBI" id="CHEBI:18420"/>
    </ligand>
</feature>
<dbReference type="FunFam" id="3.40.1170.60:FF:000001">
    <property type="entry name" value="DNA polymerase IV"/>
    <property type="match status" value="1"/>
</dbReference>
<keyword evidence="6 15" id="KW-0548">Nucleotidyltransferase</keyword>
<dbReference type="AlphaFoldDB" id="A0A0R2S711"/>
<evidence type="ECO:0000256" key="12">
    <source>
        <dbReference type="ARBA" id="ARBA00023125"/>
    </source>
</evidence>
<dbReference type="GO" id="GO:0003684">
    <property type="term" value="F:damaged DNA binding"/>
    <property type="evidence" value="ECO:0007669"/>
    <property type="project" value="InterPro"/>
</dbReference>
<reference evidence="17 18" key="1">
    <citation type="submission" date="2015-10" db="EMBL/GenBank/DDBJ databases">
        <title>Metagenome-Assembled Genomes uncover a global brackish microbiome.</title>
        <authorList>
            <person name="Hugerth L.W."/>
            <person name="Larsson J."/>
            <person name="Alneberg J."/>
            <person name="Lindh M.V."/>
            <person name="Legrand C."/>
            <person name="Pinhassi J."/>
            <person name="Andersson A.F."/>
        </authorList>
    </citation>
    <scope>NUCLEOTIDE SEQUENCE [LARGE SCALE GENOMIC DNA]</scope>
    <source>
        <strain evidence="17">BACL4 MAG-120507-bin80</strain>
    </source>
</reference>
<dbReference type="Gene3D" id="1.10.150.20">
    <property type="entry name" value="5' to 3' exonuclease, C-terminal subdomain"/>
    <property type="match status" value="1"/>
</dbReference>
<dbReference type="PROSITE" id="PS50173">
    <property type="entry name" value="UMUC"/>
    <property type="match status" value="1"/>
</dbReference>
<dbReference type="FunFam" id="1.10.150.20:FF:000019">
    <property type="entry name" value="DNA polymerase IV"/>
    <property type="match status" value="1"/>
</dbReference>
<organism evidence="17 18">
    <name type="scientific">OM182 bacterium BACL3 MAG-120507-bin80</name>
    <dbReference type="NCBI Taxonomy" id="1655577"/>
    <lineage>
        <taxon>Bacteria</taxon>
        <taxon>Pseudomonadati</taxon>
        <taxon>Pseudomonadota</taxon>
        <taxon>Gammaproteobacteria</taxon>
        <taxon>OMG group</taxon>
        <taxon>OM182 clade</taxon>
    </lineage>
</organism>
<dbReference type="Pfam" id="PF11799">
    <property type="entry name" value="IMS_C"/>
    <property type="match status" value="1"/>
</dbReference>
<evidence type="ECO:0000256" key="3">
    <source>
        <dbReference type="ARBA" id="ARBA00022457"/>
    </source>
</evidence>
<name>A0A0R2S711_9GAMM</name>
<evidence type="ECO:0000256" key="9">
    <source>
        <dbReference type="ARBA" id="ARBA00022763"/>
    </source>
</evidence>
<evidence type="ECO:0000259" key="16">
    <source>
        <dbReference type="PROSITE" id="PS50173"/>
    </source>
</evidence>
<keyword evidence="10 15" id="KW-0460">Magnesium</keyword>
<dbReference type="Pfam" id="PF00817">
    <property type="entry name" value="IMS"/>
    <property type="match status" value="1"/>
</dbReference>
<comment type="caution">
    <text evidence="17">The sequence shown here is derived from an EMBL/GenBank/DDBJ whole genome shotgun (WGS) entry which is preliminary data.</text>
</comment>
<keyword evidence="3 15" id="KW-0515">Mutator protein</keyword>
<keyword evidence="8 15" id="KW-0479">Metal-binding</keyword>
<evidence type="ECO:0000256" key="7">
    <source>
        <dbReference type="ARBA" id="ARBA00022705"/>
    </source>
</evidence>
<keyword evidence="4 15" id="KW-0963">Cytoplasm</keyword>
<evidence type="ECO:0000313" key="18">
    <source>
        <dbReference type="Proteomes" id="UP000051934"/>
    </source>
</evidence>
<dbReference type="Gene3D" id="3.30.1490.100">
    <property type="entry name" value="DNA polymerase, Y-family, little finger domain"/>
    <property type="match status" value="1"/>
</dbReference>
<dbReference type="PANTHER" id="PTHR11076">
    <property type="entry name" value="DNA REPAIR POLYMERASE UMUC / TRANSFERASE FAMILY MEMBER"/>
    <property type="match status" value="1"/>
</dbReference>
<dbReference type="GO" id="GO:0000287">
    <property type="term" value="F:magnesium ion binding"/>
    <property type="evidence" value="ECO:0007669"/>
    <property type="project" value="UniProtKB-UniRule"/>
</dbReference>
<dbReference type="EC" id="2.7.7.7" evidence="15"/>
<feature type="domain" description="UmuC" evidence="16">
    <location>
        <begin position="19"/>
        <end position="200"/>
    </location>
</feature>
<evidence type="ECO:0000256" key="5">
    <source>
        <dbReference type="ARBA" id="ARBA00022679"/>
    </source>
</evidence>
<evidence type="ECO:0000256" key="8">
    <source>
        <dbReference type="ARBA" id="ARBA00022723"/>
    </source>
</evidence>
<evidence type="ECO:0000256" key="2">
    <source>
        <dbReference type="ARBA" id="ARBA00010945"/>
    </source>
</evidence>
<evidence type="ECO:0000256" key="6">
    <source>
        <dbReference type="ARBA" id="ARBA00022695"/>
    </source>
</evidence>
<keyword evidence="7 15" id="KW-0235">DNA replication</keyword>
<dbReference type="InterPro" id="IPR043128">
    <property type="entry name" value="Rev_trsase/Diguanyl_cyclase"/>
</dbReference>
<evidence type="ECO:0000256" key="13">
    <source>
        <dbReference type="ARBA" id="ARBA00023204"/>
    </source>
</evidence>
<dbReference type="GO" id="GO:0009432">
    <property type="term" value="P:SOS response"/>
    <property type="evidence" value="ECO:0007669"/>
    <property type="project" value="UniProtKB-ARBA"/>
</dbReference>
<comment type="similarity">
    <text evidence="2 15">Belongs to the DNA polymerase type-Y family.</text>
</comment>
<dbReference type="EMBL" id="LIBB01000306">
    <property type="protein sequence ID" value="KRO70660.1"/>
    <property type="molecule type" value="Genomic_DNA"/>
</dbReference>
<sequence length="379" mass="42503">MEREPVSFSEQNQPRQRKIIHCDCDCFYASIEMRDNPALRGKPIAVGGSPERRGVVATCNYEAREFGIHSAMASATARRLCPDLIIIRTDMEKYRLASSQIHEIFQRYTDLIEPLSLDEAFLDVSDCDEFRGSATRIAEAIRNEVREVVGITISAGIAPNKFLAKIASDWNKPDGQFAVLPNDVDDFVAKLAVKKLHGVGKVTAAKMHRLNLRTCNDLQNFGADALTEHFGSFGERLFELSRGIDNRPVSTDRIRKSVSVENTFDTDLPDLDSSLEAMLGLLPKLELRLKRLDNHYAIKKQFVKLKFHDFVTTTVEMLSEDTNPENYRTLCEQGFARGERAVRLIGVGVRVEPLENSAEVVSGDQLSLLPADAEYVKKP</sequence>
<dbReference type="InterPro" id="IPR017961">
    <property type="entry name" value="DNA_pol_Y-fam_little_finger"/>
</dbReference>
<dbReference type="GO" id="GO:0006261">
    <property type="term" value="P:DNA-templated DNA replication"/>
    <property type="evidence" value="ECO:0007669"/>
    <property type="project" value="UniProtKB-UniRule"/>
</dbReference>
<protein>
    <recommendedName>
        <fullName evidence="15">DNA polymerase IV</fullName>
        <shortName evidence="15">Pol IV</shortName>
        <ecNumber evidence="15">2.7.7.7</ecNumber>
    </recommendedName>
</protein>
<feature type="binding site" evidence="15">
    <location>
        <position position="118"/>
    </location>
    <ligand>
        <name>Mg(2+)</name>
        <dbReference type="ChEBI" id="CHEBI:18420"/>
    </ligand>
</feature>
<evidence type="ECO:0000256" key="1">
    <source>
        <dbReference type="ARBA" id="ARBA00004496"/>
    </source>
</evidence>
<dbReference type="Gene3D" id="3.30.70.270">
    <property type="match status" value="1"/>
</dbReference>
<dbReference type="GO" id="GO:0005829">
    <property type="term" value="C:cytosol"/>
    <property type="evidence" value="ECO:0007669"/>
    <property type="project" value="TreeGrafter"/>
</dbReference>
<dbReference type="GO" id="GO:0003887">
    <property type="term" value="F:DNA-directed DNA polymerase activity"/>
    <property type="evidence" value="ECO:0007669"/>
    <property type="project" value="UniProtKB-UniRule"/>
</dbReference>
<comment type="subunit">
    <text evidence="15">Monomer.</text>
</comment>
<dbReference type="InterPro" id="IPR050116">
    <property type="entry name" value="DNA_polymerase-Y"/>
</dbReference>
<evidence type="ECO:0000256" key="15">
    <source>
        <dbReference type="HAMAP-Rule" id="MF_01113"/>
    </source>
</evidence>